<gene>
    <name evidence="1" type="ORF">ACFQND_00040</name>
</gene>
<evidence type="ECO:0000313" key="1">
    <source>
        <dbReference type="EMBL" id="MFC6279626.1"/>
    </source>
</evidence>
<dbReference type="InterPro" id="IPR021317">
    <property type="entry name" value="DUF2917"/>
</dbReference>
<evidence type="ECO:0000313" key="2">
    <source>
        <dbReference type="Proteomes" id="UP001596270"/>
    </source>
</evidence>
<dbReference type="Proteomes" id="UP001596270">
    <property type="component" value="Unassembled WGS sequence"/>
</dbReference>
<accession>A0ABW1TPT5</accession>
<sequence length="166" mass="17528">MDHANTSSSSIHYLQQATDASTPQVGDIAGCWKLAPGRAMTLRASQTGELRIAHGRVWVTFDNAGQDSKVRAGDYFLNKGERLQLLPGQALVMESFAGKQAAAPVYFSWDPVFAAVAVKAPVGVAQPLIDLRMALGLVVGAVGRLTRGLLGGLAGGVRVATSRFQH</sequence>
<keyword evidence="2" id="KW-1185">Reference proteome</keyword>
<dbReference type="EMBL" id="JBHSRS010000001">
    <property type="protein sequence ID" value="MFC6279626.1"/>
    <property type="molecule type" value="Genomic_DNA"/>
</dbReference>
<proteinExistence type="predicted"/>
<reference evidence="2" key="1">
    <citation type="journal article" date="2019" name="Int. J. Syst. Evol. Microbiol.">
        <title>The Global Catalogue of Microorganisms (GCM) 10K type strain sequencing project: providing services to taxonomists for standard genome sequencing and annotation.</title>
        <authorList>
            <consortium name="The Broad Institute Genomics Platform"/>
            <consortium name="The Broad Institute Genome Sequencing Center for Infectious Disease"/>
            <person name="Wu L."/>
            <person name="Ma J."/>
        </authorList>
    </citation>
    <scope>NUCLEOTIDE SEQUENCE [LARGE SCALE GENOMIC DNA]</scope>
    <source>
        <strain evidence="2">CCUG 39402</strain>
    </source>
</reference>
<name>A0ABW1TPT5_9BURK</name>
<comment type="caution">
    <text evidence="1">The sequence shown here is derived from an EMBL/GenBank/DDBJ whole genome shotgun (WGS) entry which is preliminary data.</text>
</comment>
<organism evidence="1 2">
    <name type="scientific">Polaromonas aquatica</name>
    <dbReference type="NCBI Taxonomy" id="332657"/>
    <lineage>
        <taxon>Bacteria</taxon>
        <taxon>Pseudomonadati</taxon>
        <taxon>Pseudomonadota</taxon>
        <taxon>Betaproteobacteria</taxon>
        <taxon>Burkholderiales</taxon>
        <taxon>Comamonadaceae</taxon>
        <taxon>Polaromonas</taxon>
    </lineage>
</organism>
<dbReference type="RefSeq" id="WP_371434778.1">
    <property type="nucleotide sequence ID" value="NZ_JBHSRS010000001.1"/>
</dbReference>
<dbReference type="Pfam" id="PF11142">
    <property type="entry name" value="DUF2917"/>
    <property type="match status" value="1"/>
</dbReference>
<protein>
    <submittedName>
        <fullName evidence="1">DUF2917 domain-containing protein</fullName>
    </submittedName>
</protein>